<dbReference type="Gene3D" id="3.40.710.10">
    <property type="entry name" value="DD-peptidase/beta-lactamase superfamily"/>
    <property type="match status" value="1"/>
</dbReference>
<proteinExistence type="predicted"/>
<sequence>MKPILSFFLVFLLLDSLHSQTLSPAGNDPVRGISKGRFDNLDAMLEKAVYTQQVPGLVAMVVKDGKIVYHEAKGLSDVALGKKMEKNSIFRIASQTKAITSTAVMILWEEGKFRLDDPISKFIPEFKNPQVLQNFRYGDTTYTTKPSSKEITIRHLLTHTSGLGYGVIDGDERMKMIYHKAGVVDLFTTENISIGESVKRLAQLPLHHEPGAKYTYSEGLDVLGYFVEIISGQPFDVFLKERIFDPLGMNDTRFYLNDAQASRLVTVHTRKENQWVSFPVTFYDPDYPKTGAKTFFSGGAGLSSTVEDYAKFLQMYLNGGIYNGKRILSPTTIETIMTNQVGDLLGDGGKDYGLAFGLVDAKGVQLGGLGSLGTFDWGGYFNTQYFAAPKEKLIGLIFKQTSGAGNGDETGWKFRQMVFTLVE</sequence>
<evidence type="ECO:0000313" key="2">
    <source>
        <dbReference type="EMBL" id="GMQ29196.1"/>
    </source>
</evidence>
<evidence type="ECO:0000259" key="1">
    <source>
        <dbReference type="Pfam" id="PF00144"/>
    </source>
</evidence>
<reference evidence="2 3" key="1">
    <citation type="submission" date="2023-08" db="EMBL/GenBank/DDBJ databases">
        <title>Draft genome sequence of Algoriphagus confluentis.</title>
        <authorList>
            <person name="Takatani N."/>
            <person name="Hosokawa M."/>
            <person name="Sawabe T."/>
        </authorList>
    </citation>
    <scope>NUCLEOTIDE SEQUENCE [LARGE SCALE GENOMIC DNA]</scope>
    <source>
        <strain evidence="2 3">NBRC 111222</strain>
    </source>
</reference>
<keyword evidence="2" id="KW-0378">Hydrolase</keyword>
<comment type="caution">
    <text evidence="2">The sequence shown here is derived from an EMBL/GenBank/DDBJ whole genome shotgun (WGS) entry which is preliminary data.</text>
</comment>
<evidence type="ECO:0000313" key="3">
    <source>
        <dbReference type="Proteomes" id="UP001338309"/>
    </source>
</evidence>
<feature type="domain" description="Beta-lactamase-related" evidence="1">
    <location>
        <begin position="41"/>
        <end position="404"/>
    </location>
</feature>
<dbReference type="GO" id="GO:0016787">
    <property type="term" value="F:hydrolase activity"/>
    <property type="evidence" value="ECO:0007669"/>
    <property type="project" value="UniProtKB-KW"/>
</dbReference>
<keyword evidence="3" id="KW-1185">Reference proteome</keyword>
<protein>
    <submittedName>
        <fullName evidence="2">Serine hydrolase domain-containing protein</fullName>
    </submittedName>
</protein>
<name>A0ABQ6PMJ3_9BACT</name>
<organism evidence="2 3">
    <name type="scientific">Algoriphagus confluentis</name>
    <dbReference type="NCBI Taxonomy" id="1697556"/>
    <lineage>
        <taxon>Bacteria</taxon>
        <taxon>Pseudomonadati</taxon>
        <taxon>Bacteroidota</taxon>
        <taxon>Cytophagia</taxon>
        <taxon>Cytophagales</taxon>
        <taxon>Cyclobacteriaceae</taxon>
        <taxon>Algoriphagus</taxon>
    </lineage>
</organism>
<dbReference type="Proteomes" id="UP001338309">
    <property type="component" value="Unassembled WGS sequence"/>
</dbReference>
<dbReference type="InterPro" id="IPR012338">
    <property type="entry name" value="Beta-lactam/transpept-like"/>
</dbReference>
<dbReference type="PANTHER" id="PTHR43283:SF3">
    <property type="entry name" value="BETA-LACTAMASE FAMILY PROTEIN (AFU_ORTHOLOGUE AFUA_5G07500)"/>
    <property type="match status" value="1"/>
</dbReference>
<dbReference type="PANTHER" id="PTHR43283">
    <property type="entry name" value="BETA-LACTAMASE-RELATED"/>
    <property type="match status" value="1"/>
</dbReference>
<gene>
    <name evidence="2" type="ORF">Aconfl_18390</name>
</gene>
<dbReference type="Pfam" id="PF00144">
    <property type="entry name" value="Beta-lactamase"/>
    <property type="match status" value="1"/>
</dbReference>
<dbReference type="InterPro" id="IPR001466">
    <property type="entry name" value="Beta-lactam-related"/>
</dbReference>
<dbReference type="RefSeq" id="WP_338223918.1">
    <property type="nucleotide sequence ID" value="NZ_BTPD01000005.1"/>
</dbReference>
<dbReference type="SUPFAM" id="SSF56601">
    <property type="entry name" value="beta-lactamase/transpeptidase-like"/>
    <property type="match status" value="1"/>
</dbReference>
<accession>A0ABQ6PMJ3</accession>
<dbReference type="EMBL" id="BTPD01000005">
    <property type="protein sequence ID" value="GMQ29196.1"/>
    <property type="molecule type" value="Genomic_DNA"/>
</dbReference>
<dbReference type="InterPro" id="IPR050789">
    <property type="entry name" value="Diverse_Enzym_Activities"/>
</dbReference>